<accession>A0ACA9YDW4</accession>
<evidence type="ECO:0000313" key="2">
    <source>
        <dbReference type="Proteomes" id="UP001152531"/>
    </source>
</evidence>
<evidence type="ECO:0000313" key="1">
    <source>
        <dbReference type="EMBL" id="CAH6722651.1"/>
    </source>
</evidence>
<gene>
    <name evidence="1" type="ORF">CLIB1444_10S03268</name>
</gene>
<comment type="caution">
    <text evidence="1">The sequence shown here is derived from an EMBL/GenBank/DDBJ whole genome shotgun (WGS) entry which is preliminary data.</text>
</comment>
<name>A0ACA9YDW4_9ASCO</name>
<proteinExistence type="predicted"/>
<sequence length="213" mass="24213">MANFTVCLGHFCEVHGPCSIISTQISKTKNILKTKASNLQTCQSCQLSLPNDVNNIVTKSKNEFFISSQYPSNQDLYRSLTKLIMKILSVETSDISKPLFLGDNANGFTLTRIFKIKDLNARGGERKYCLMIVSDEEHKIMKNWRVSSNYLNEIIDFLQSKVNKNDNSSKGNNNDNYLRRSLVKPKSLIELCGDKQIFIKLHLSAIELIKDIK</sequence>
<reference evidence="1" key="1">
    <citation type="submission" date="2022-06" db="EMBL/GenBank/DDBJ databases">
        <authorList>
            <person name="Legras J.-L."/>
            <person name="Devillers H."/>
            <person name="Grondin C."/>
        </authorList>
    </citation>
    <scope>NUCLEOTIDE SEQUENCE</scope>
    <source>
        <strain evidence="1">CLIB 1444</strain>
    </source>
</reference>
<protein>
    <submittedName>
        <fullName evidence="1">Protein Lst7p</fullName>
    </submittedName>
</protein>
<organism evidence="1 2">
    <name type="scientific">[Candida] jaroonii</name>
    <dbReference type="NCBI Taxonomy" id="467808"/>
    <lineage>
        <taxon>Eukaryota</taxon>
        <taxon>Fungi</taxon>
        <taxon>Dikarya</taxon>
        <taxon>Ascomycota</taxon>
        <taxon>Saccharomycotina</taxon>
        <taxon>Pichiomycetes</taxon>
        <taxon>Debaryomycetaceae</taxon>
        <taxon>Yamadazyma</taxon>
    </lineage>
</organism>
<dbReference type="Proteomes" id="UP001152531">
    <property type="component" value="Unassembled WGS sequence"/>
</dbReference>
<dbReference type="EMBL" id="CALSDN010000010">
    <property type="protein sequence ID" value="CAH6722651.1"/>
    <property type="molecule type" value="Genomic_DNA"/>
</dbReference>
<keyword evidence="2" id="KW-1185">Reference proteome</keyword>